<evidence type="ECO:0000256" key="3">
    <source>
        <dbReference type="ARBA" id="ARBA00022840"/>
    </source>
</evidence>
<dbReference type="NCBIfam" id="TIGR02727">
    <property type="entry name" value="MTHFS_bact"/>
    <property type="match status" value="1"/>
</dbReference>
<evidence type="ECO:0000256" key="5">
    <source>
        <dbReference type="RuleBase" id="RU361279"/>
    </source>
</evidence>
<dbReference type="InterPro" id="IPR002698">
    <property type="entry name" value="FTHF_cligase"/>
</dbReference>
<dbReference type="AlphaFoldDB" id="A0AAW5N050"/>
<gene>
    <name evidence="6" type="ORF">NW209_00940</name>
</gene>
<protein>
    <recommendedName>
        <fullName evidence="5">5-formyltetrahydrofolate cyclo-ligase</fullName>
        <ecNumber evidence="5">6.3.3.2</ecNumber>
    </recommendedName>
</protein>
<dbReference type="GO" id="GO:0035999">
    <property type="term" value="P:tetrahydrofolate interconversion"/>
    <property type="evidence" value="ECO:0007669"/>
    <property type="project" value="TreeGrafter"/>
</dbReference>
<dbReference type="SUPFAM" id="SSF100950">
    <property type="entry name" value="NagB/RpiA/CoA transferase-like"/>
    <property type="match status" value="1"/>
</dbReference>
<proteinExistence type="inferred from homology"/>
<dbReference type="GO" id="GO:0030272">
    <property type="term" value="F:5-formyltetrahydrofolate cyclo-ligase activity"/>
    <property type="evidence" value="ECO:0007669"/>
    <property type="project" value="UniProtKB-EC"/>
</dbReference>
<dbReference type="Pfam" id="PF01812">
    <property type="entry name" value="5-FTHF_cyc-lig"/>
    <property type="match status" value="1"/>
</dbReference>
<comment type="cofactor">
    <cofactor evidence="5">
        <name>Mg(2+)</name>
        <dbReference type="ChEBI" id="CHEBI:18420"/>
    </cofactor>
</comment>
<dbReference type="Proteomes" id="UP001204579">
    <property type="component" value="Unassembled WGS sequence"/>
</dbReference>
<organism evidence="6 7">
    <name type="scientific">Phocaeicola barnesiae</name>
    <dbReference type="NCBI Taxonomy" id="376804"/>
    <lineage>
        <taxon>Bacteria</taxon>
        <taxon>Pseudomonadati</taxon>
        <taxon>Bacteroidota</taxon>
        <taxon>Bacteroidia</taxon>
        <taxon>Bacteroidales</taxon>
        <taxon>Bacteroidaceae</taxon>
        <taxon>Phocaeicola</taxon>
    </lineage>
</organism>
<comment type="caution">
    <text evidence="6">The sequence shown here is derived from an EMBL/GenBank/DDBJ whole genome shotgun (WGS) entry which is preliminary data.</text>
</comment>
<reference evidence="6 7" key="1">
    <citation type="submission" date="2022-08" db="EMBL/GenBank/DDBJ databases">
        <authorList>
            <person name="Zeman M."/>
            <person name="Kubasova T."/>
        </authorList>
    </citation>
    <scope>NUCLEOTIDE SEQUENCE [LARGE SCALE GENOMIC DNA]</scope>
    <source>
        <strain evidence="6 7">ET62</strain>
    </source>
</reference>
<keyword evidence="6" id="KW-0436">Ligase</keyword>
<dbReference type="InterPro" id="IPR024185">
    <property type="entry name" value="FTHF_cligase-like_sf"/>
</dbReference>
<dbReference type="GO" id="GO:0046872">
    <property type="term" value="F:metal ion binding"/>
    <property type="evidence" value="ECO:0007669"/>
    <property type="project" value="UniProtKB-KW"/>
</dbReference>
<dbReference type="GO" id="GO:0009396">
    <property type="term" value="P:folic acid-containing compound biosynthetic process"/>
    <property type="evidence" value="ECO:0007669"/>
    <property type="project" value="TreeGrafter"/>
</dbReference>
<evidence type="ECO:0000256" key="4">
    <source>
        <dbReference type="PIRSR" id="PIRSR006806-1"/>
    </source>
</evidence>
<evidence type="ECO:0000313" key="6">
    <source>
        <dbReference type="EMBL" id="MCR8872597.1"/>
    </source>
</evidence>
<feature type="binding site" evidence="4">
    <location>
        <position position="53"/>
    </location>
    <ligand>
        <name>substrate</name>
    </ligand>
</feature>
<accession>A0AAW5N050</accession>
<evidence type="ECO:0000256" key="1">
    <source>
        <dbReference type="ARBA" id="ARBA00010638"/>
    </source>
</evidence>
<keyword evidence="7" id="KW-1185">Reference proteome</keyword>
<keyword evidence="3 4" id="KW-0067">ATP-binding</keyword>
<evidence type="ECO:0000313" key="7">
    <source>
        <dbReference type="Proteomes" id="UP001204579"/>
    </source>
</evidence>
<name>A0AAW5N050_9BACT</name>
<comment type="catalytic activity">
    <reaction evidence="5">
        <text>(6S)-5-formyl-5,6,7,8-tetrahydrofolate + ATP = (6R)-5,10-methenyltetrahydrofolate + ADP + phosphate</text>
        <dbReference type="Rhea" id="RHEA:10488"/>
        <dbReference type="ChEBI" id="CHEBI:30616"/>
        <dbReference type="ChEBI" id="CHEBI:43474"/>
        <dbReference type="ChEBI" id="CHEBI:57455"/>
        <dbReference type="ChEBI" id="CHEBI:57457"/>
        <dbReference type="ChEBI" id="CHEBI:456216"/>
        <dbReference type="EC" id="6.3.3.2"/>
    </reaction>
</comment>
<dbReference type="Gene3D" id="3.40.50.10420">
    <property type="entry name" value="NagB/RpiA/CoA transferase-like"/>
    <property type="match status" value="1"/>
</dbReference>
<dbReference type="PANTHER" id="PTHR23407:SF1">
    <property type="entry name" value="5-FORMYLTETRAHYDROFOLATE CYCLO-LIGASE"/>
    <property type="match status" value="1"/>
</dbReference>
<dbReference type="EC" id="6.3.3.2" evidence="5"/>
<dbReference type="PIRSF" id="PIRSF006806">
    <property type="entry name" value="FTHF_cligase"/>
    <property type="match status" value="1"/>
</dbReference>
<dbReference type="GO" id="GO:0005524">
    <property type="term" value="F:ATP binding"/>
    <property type="evidence" value="ECO:0007669"/>
    <property type="project" value="UniProtKB-KW"/>
</dbReference>
<keyword evidence="5" id="KW-0460">Magnesium</keyword>
<keyword evidence="2 4" id="KW-0547">Nucleotide-binding</keyword>
<evidence type="ECO:0000256" key="2">
    <source>
        <dbReference type="ARBA" id="ARBA00022741"/>
    </source>
</evidence>
<dbReference type="RefSeq" id="WP_258335146.1">
    <property type="nucleotide sequence ID" value="NZ_CALULB010000034.1"/>
</dbReference>
<dbReference type="PANTHER" id="PTHR23407">
    <property type="entry name" value="ATPASE INHIBITOR/5-FORMYLTETRAHYDROFOLATE CYCLO-LIGASE"/>
    <property type="match status" value="1"/>
</dbReference>
<feature type="binding site" evidence="4">
    <location>
        <begin position="127"/>
        <end position="135"/>
    </location>
    <ligand>
        <name>ATP</name>
        <dbReference type="ChEBI" id="CHEBI:30616"/>
    </ligand>
</feature>
<comment type="similarity">
    <text evidence="1 5">Belongs to the 5-formyltetrahydrofolate cyclo-ligase family.</text>
</comment>
<feature type="binding site" evidence="4">
    <location>
        <begin position="2"/>
        <end position="6"/>
    </location>
    <ligand>
        <name>ATP</name>
        <dbReference type="ChEBI" id="CHEBI:30616"/>
    </ligand>
</feature>
<keyword evidence="5" id="KW-0479">Metal-binding</keyword>
<dbReference type="EMBL" id="JANRHJ010000001">
    <property type="protein sequence ID" value="MCR8872597.1"/>
    <property type="molecule type" value="Genomic_DNA"/>
</dbReference>
<dbReference type="InterPro" id="IPR037171">
    <property type="entry name" value="NagB/RpiA_transferase-like"/>
</dbReference>
<sequence length="185" mass="21461">MKRQLRNWIKQQKKQYSPLQLTTWSTSLLDKLIDHPRFREAQTVLLYYSLPDEVRTHEFVERISQEKQVVLPVVTGDELELRRYSGKTDLKKGSFGIDEPTGEIVTDFSSIDVAIIPGVGFDKHGNRLGRGKGYYDRLLPKLQSYNIGVCFSFQVLPEIPTESFDRPMDEVWTQEGCISEKRYSQ</sequence>